<name>A0A2H4YF73_9CAUD</name>
<accession>A0A2H4YF73</accession>
<dbReference type="Proteomes" id="UP000240934">
    <property type="component" value="Segment"/>
</dbReference>
<sequence length="351" mass="40036">MFYLILIVPLLVPFIYKFWFKREYTYGEMAANAAIAVALTGMVYGLGTYRAMYDTEILSGYVTSKEQTYVSCSHSYDCRCRNVRSCSGSGKSRSCSTTRVCDTCYEHSNDWDWDVHTTVGTFEIDRIDRRGSLEPPRFSKVQIGDPAAKEHAYTNYIKAASDSLFAHDKNLIEKYKNEIPKYPEVFDYYNVNRVINMSGADTRDWNTYLETVLKSLGKEKQINIIAVLTKNPIDYADALIYNWSGGKKNDVIMIYGVDGNKVSWFQSTSLGNGMGNQELHVTLRNESVDKEITLDLLKSQVNIIANKYNRLPMEQFEYLKDQVEPPMWVIILSLIVGIGSSIAVGYFFTKN</sequence>
<evidence type="ECO:0000313" key="2">
    <source>
        <dbReference type="EMBL" id="AUE22828.1"/>
    </source>
</evidence>
<organism evidence="2 3">
    <name type="scientific">Aeromonas phage Ah1</name>
    <dbReference type="NCBI Taxonomy" id="2053701"/>
    <lineage>
        <taxon>Viruses</taxon>
        <taxon>Duplodnaviria</taxon>
        <taxon>Heunggongvirae</taxon>
        <taxon>Uroviricota</taxon>
        <taxon>Caudoviricetes</taxon>
        <taxon>Pantevenvirales</taxon>
        <taxon>Straboviridae</taxon>
        <taxon>Cinqassovirus</taxon>
        <taxon>Cinqassovirus ah1</taxon>
    </lineage>
</organism>
<feature type="transmembrane region" description="Helical" evidence="1">
    <location>
        <begin position="327"/>
        <end position="348"/>
    </location>
</feature>
<keyword evidence="3" id="KW-1185">Reference proteome</keyword>
<proteinExistence type="predicted"/>
<keyword evidence="1" id="KW-0472">Membrane</keyword>
<reference evidence="2 3" key="1">
    <citation type="submission" date="2017-10" db="EMBL/GenBank/DDBJ databases">
        <title>Antibacterial composition for extension of chilled fish shelf life and decreasing of risk of food-borne infections, bacteriophage strains for its preparation.</title>
        <authorList>
            <person name="Zulkarneev E.R."/>
            <person name="Aleshkin A.V."/>
            <person name="Rubalsky O.V."/>
            <person name="Kiseleva I.A."/>
            <person name="Rubalskii E.O."/>
            <person name="Lebedev S.N."/>
        </authorList>
    </citation>
    <scope>NUCLEOTIDE SEQUENCE [LARGE SCALE GENOMIC DNA]</scope>
</reference>
<keyword evidence="1" id="KW-1133">Transmembrane helix</keyword>
<gene>
    <name evidence="2" type="ORF">Ah1_00310</name>
</gene>
<evidence type="ECO:0000256" key="1">
    <source>
        <dbReference type="SAM" id="Phobius"/>
    </source>
</evidence>
<protein>
    <submittedName>
        <fullName evidence="2">Uncharacterized protein</fullName>
    </submittedName>
</protein>
<evidence type="ECO:0000313" key="3">
    <source>
        <dbReference type="Proteomes" id="UP000240934"/>
    </source>
</evidence>
<dbReference type="EMBL" id="MG250483">
    <property type="protein sequence ID" value="AUE22828.1"/>
    <property type="molecule type" value="Genomic_DNA"/>
</dbReference>
<keyword evidence="1" id="KW-0812">Transmembrane</keyword>